<protein>
    <submittedName>
        <fullName evidence="1">Uncharacterized protein</fullName>
    </submittedName>
</protein>
<gene>
    <name evidence="1" type="ORF">LCER1_G004399</name>
</gene>
<sequence>MGNLTVITDECREHIVDESEVVGEVDDIARVLMGDQRMLKGGNEDEDEMEIEDTIAASLHLLCSSILTELEKPLNLTSQPPEQNCTVTTVQYHAFLSSTANFLFPIQERQMKYRWTSRSAVFENLGWLQALWASRKTNSQDRSFIEQQIELYKQGSCFEKNEVLRRGVEVVEWVNDLIDMFA</sequence>
<dbReference type="Proteomes" id="UP000481288">
    <property type="component" value="Unassembled WGS sequence"/>
</dbReference>
<dbReference type="AlphaFoldDB" id="A0A7D8Z1N2"/>
<evidence type="ECO:0000313" key="2">
    <source>
        <dbReference type="Proteomes" id="UP000481288"/>
    </source>
</evidence>
<proteinExistence type="predicted"/>
<comment type="caution">
    <text evidence="1">The sequence shown here is derived from an EMBL/GenBank/DDBJ whole genome shotgun (WGS) entry which is preliminary data.</text>
</comment>
<organism evidence="1 2">
    <name type="scientific">Lachnellula cervina</name>
    <dbReference type="NCBI Taxonomy" id="1316786"/>
    <lineage>
        <taxon>Eukaryota</taxon>
        <taxon>Fungi</taxon>
        <taxon>Dikarya</taxon>
        <taxon>Ascomycota</taxon>
        <taxon>Pezizomycotina</taxon>
        <taxon>Leotiomycetes</taxon>
        <taxon>Helotiales</taxon>
        <taxon>Lachnaceae</taxon>
        <taxon>Lachnellula</taxon>
    </lineage>
</organism>
<accession>A0A7D8Z1N2</accession>
<dbReference type="EMBL" id="QGMG01000256">
    <property type="protein sequence ID" value="TVY55293.1"/>
    <property type="molecule type" value="Genomic_DNA"/>
</dbReference>
<evidence type="ECO:0000313" key="1">
    <source>
        <dbReference type="EMBL" id="TVY55293.1"/>
    </source>
</evidence>
<keyword evidence="2" id="KW-1185">Reference proteome</keyword>
<dbReference type="OrthoDB" id="3543282at2759"/>
<reference evidence="1 2" key="1">
    <citation type="submission" date="2018-05" db="EMBL/GenBank/DDBJ databases">
        <title>Whole genome sequencing for identification of molecular markers to develop diagnostic detection tools for the regulated plant pathogen Lachnellula willkommii.</title>
        <authorList>
            <person name="Giroux E."/>
            <person name="Bilodeau G."/>
        </authorList>
    </citation>
    <scope>NUCLEOTIDE SEQUENCE [LARGE SCALE GENOMIC DNA]</scope>
    <source>
        <strain evidence="1 2">CBS 625.97</strain>
    </source>
</reference>
<name>A0A7D8Z1N2_9HELO</name>